<accession>A0A4R3KTG4</accession>
<evidence type="ECO:0000259" key="3">
    <source>
        <dbReference type="Pfam" id="PF01833"/>
    </source>
</evidence>
<protein>
    <submittedName>
        <fullName evidence="4">N-acetylneuraminic acid mutarotase</fullName>
    </submittedName>
</protein>
<keyword evidence="5" id="KW-1185">Reference proteome</keyword>
<dbReference type="InterPro" id="IPR006652">
    <property type="entry name" value="Kelch_1"/>
</dbReference>
<evidence type="ECO:0000256" key="2">
    <source>
        <dbReference type="ARBA" id="ARBA00022737"/>
    </source>
</evidence>
<dbReference type="SUPFAM" id="SSF81296">
    <property type="entry name" value="E set domains"/>
    <property type="match status" value="2"/>
</dbReference>
<dbReference type="PANTHER" id="PTHR46344">
    <property type="entry name" value="OS02G0202900 PROTEIN"/>
    <property type="match status" value="1"/>
</dbReference>
<comment type="caution">
    <text evidence="4">The sequence shown here is derived from an EMBL/GenBank/DDBJ whole genome shotgun (WGS) entry which is preliminary data.</text>
</comment>
<dbReference type="InterPro" id="IPR013783">
    <property type="entry name" value="Ig-like_fold"/>
</dbReference>
<dbReference type="Pfam" id="PF01833">
    <property type="entry name" value="TIG"/>
    <property type="match status" value="2"/>
</dbReference>
<dbReference type="Proteomes" id="UP000295807">
    <property type="component" value="Unassembled WGS sequence"/>
</dbReference>
<evidence type="ECO:0000313" key="4">
    <source>
        <dbReference type="EMBL" id="TCS88454.1"/>
    </source>
</evidence>
<keyword evidence="2" id="KW-0677">Repeat</keyword>
<dbReference type="SUPFAM" id="SSF117281">
    <property type="entry name" value="Kelch motif"/>
    <property type="match status" value="1"/>
</dbReference>
<name>A0A4R3KTG4_9SPHI</name>
<dbReference type="PANTHER" id="PTHR46344:SF27">
    <property type="entry name" value="KELCH REPEAT SUPERFAMILY PROTEIN"/>
    <property type="match status" value="1"/>
</dbReference>
<dbReference type="Gene3D" id="2.120.10.80">
    <property type="entry name" value="Kelch-type beta propeller"/>
    <property type="match status" value="1"/>
</dbReference>
<proteinExistence type="predicted"/>
<dbReference type="InterPro" id="IPR002909">
    <property type="entry name" value="IPT_dom"/>
</dbReference>
<feature type="domain" description="IPT/TIG" evidence="3">
    <location>
        <begin position="219"/>
        <end position="298"/>
    </location>
</feature>
<evidence type="ECO:0000313" key="5">
    <source>
        <dbReference type="Proteomes" id="UP000295807"/>
    </source>
</evidence>
<dbReference type="CDD" id="cd00603">
    <property type="entry name" value="IPT_PCSR"/>
    <property type="match status" value="1"/>
</dbReference>
<dbReference type="AlphaFoldDB" id="A0A4R3KTG4"/>
<dbReference type="Pfam" id="PF01344">
    <property type="entry name" value="Kelch_1"/>
    <property type="match status" value="2"/>
</dbReference>
<sequence length="600" mass="67118">MLIDYATIFRYLLVCLLLMSLWGCKKEHAKDNDRVTTYPVSEADSTGVVFRGFVMEKDIPLISELGFVWSENPNPDINDAYHVSALKPEAGGEFSIKVSSGIKKNVTYYVRAYAILNGQFLYSNPQSFEGKGSSGPRINRLIPYRGTWGDTLQIVGTNYSTESSQVEVYLEELPLPVLSAGPDTIKCLIPDSFNKKAAKVVLTVNGQTTQFSAFYLTPPRIDSLSDYQGRAGERIRIYGDYFSPVRENNLVKVNDKNAAISSNGTTYLEIELPVDNYSSRKPLTVEVAGNVAASELNFELLVYLTRMPDFPGKPRFDATGVVTGNKAYIGTGRAGSGGEVYSYGDIWEYDLVSGAWKPKTNYPEGAANSLSSFTLNGKIYMGTGVNMRYYSNNYYEYDPLGNSWKQIANFPSIPRVETQSFVIGEKAYVGGGFGDSRYLSDYYSYTPETNSWERIADMPAKEYVRQASFVLNGKFYIGTGLNSFGHYTNEFWVYDPLSDKWSRAPDFPGELRQNAIGFSIKGKGYIYGGHQDHHGVPDIWEFSPETGEWTKKENIVSKAHWLNAFFIANDKAYIITGAYNTPYSSFSIFSGSGEFWIFEP</sequence>
<organism evidence="4 5">
    <name type="scientific">Anseongella ginsenosidimutans</name>
    <dbReference type="NCBI Taxonomy" id="496056"/>
    <lineage>
        <taxon>Bacteria</taxon>
        <taxon>Pseudomonadati</taxon>
        <taxon>Bacteroidota</taxon>
        <taxon>Sphingobacteriia</taxon>
        <taxon>Sphingobacteriales</taxon>
        <taxon>Sphingobacteriaceae</taxon>
        <taxon>Anseongella</taxon>
    </lineage>
</organism>
<keyword evidence="1" id="KW-0880">Kelch repeat</keyword>
<gene>
    <name evidence="4" type="ORF">EDD80_103319</name>
</gene>
<reference evidence="4 5" key="1">
    <citation type="submission" date="2019-03" db="EMBL/GenBank/DDBJ databases">
        <title>Genomic Encyclopedia of Type Strains, Phase IV (KMG-IV): sequencing the most valuable type-strain genomes for metagenomic binning, comparative biology and taxonomic classification.</title>
        <authorList>
            <person name="Goeker M."/>
        </authorList>
    </citation>
    <scope>NUCLEOTIDE SEQUENCE [LARGE SCALE GENOMIC DNA]</scope>
    <source>
        <strain evidence="4 5">DSM 21100</strain>
    </source>
</reference>
<feature type="domain" description="IPT/TIG" evidence="3">
    <location>
        <begin position="136"/>
        <end position="209"/>
    </location>
</feature>
<dbReference type="EMBL" id="SMAD01000003">
    <property type="protein sequence ID" value="TCS88454.1"/>
    <property type="molecule type" value="Genomic_DNA"/>
</dbReference>
<dbReference type="InterPro" id="IPR014756">
    <property type="entry name" value="Ig_E-set"/>
</dbReference>
<dbReference type="RefSeq" id="WP_132128659.1">
    <property type="nucleotide sequence ID" value="NZ_CP042432.1"/>
</dbReference>
<dbReference type="InterPro" id="IPR015915">
    <property type="entry name" value="Kelch-typ_b-propeller"/>
</dbReference>
<dbReference type="OrthoDB" id="103335at2"/>
<dbReference type="Gene3D" id="2.60.40.10">
    <property type="entry name" value="Immunoglobulins"/>
    <property type="match status" value="2"/>
</dbReference>
<evidence type="ECO:0000256" key="1">
    <source>
        <dbReference type="ARBA" id="ARBA00022441"/>
    </source>
</evidence>